<dbReference type="AlphaFoldDB" id="A0A414AUN5"/>
<evidence type="ECO:0000256" key="1">
    <source>
        <dbReference type="SAM" id="Phobius"/>
    </source>
</evidence>
<dbReference type="InterPro" id="IPR007047">
    <property type="entry name" value="Flp_Fap"/>
</dbReference>
<dbReference type="Pfam" id="PF04964">
    <property type="entry name" value="Flp_Fap"/>
    <property type="match status" value="1"/>
</dbReference>
<accession>A0A414AUN5</accession>
<gene>
    <name evidence="2" type="ORF">DW839_15530</name>
</gene>
<dbReference type="EMBL" id="QSHZ01000015">
    <property type="protein sequence ID" value="RHC55334.1"/>
    <property type="molecule type" value="Genomic_DNA"/>
</dbReference>
<feature type="transmembrane region" description="Helical" evidence="1">
    <location>
        <begin position="14"/>
        <end position="32"/>
    </location>
</feature>
<proteinExistence type="predicted"/>
<keyword evidence="1" id="KW-0472">Membrane</keyword>
<reference evidence="2 3" key="1">
    <citation type="submission" date="2018-08" db="EMBL/GenBank/DDBJ databases">
        <title>A genome reference for cultivated species of the human gut microbiota.</title>
        <authorList>
            <person name="Zou Y."/>
            <person name="Xue W."/>
            <person name="Luo G."/>
        </authorList>
    </citation>
    <scope>NUCLEOTIDE SEQUENCE [LARGE SCALE GENOMIC DNA]</scope>
    <source>
        <strain evidence="2 3">AM35-14</strain>
    </source>
</reference>
<evidence type="ECO:0000313" key="2">
    <source>
        <dbReference type="EMBL" id="RHC55334.1"/>
    </source>
</evidence>
<keyword evidence="1" id="KW-1133">Transmembrane helix</keyword>
<sequence>MKNWMLEEESGQGMVEYGLIIVLIAIAVITALKGIATALDTKFQEVSDTLQ</sequence>
<dbReference type="Proteomes" id="UP000283975">
    <property type="component" value="Unassembled WGS sequence"/>
</dbReference>
<organism evidence="2 3">
    <name type="scientific">Enterocloster bolteae</name>
    <dbReference type="NCBI Taxonomy" id="208479"/>
    <lineage>
        <taxon>Bacteria</taxon>
        <taxon>Bacillati</taxon>
        <taxon>Bacillota</taxon>
        <taxon>Clostridia</taxon>
        <taxon>Lachnospirales</taxon>
        <taxon>Lachnospiraceae</taxon>
        <taxon>Enterocloster</taxon>
    </lineage>
</organism>
<comment type="caution">
    <text evidence="2">The sequence shown here is derived from an EMBL/GenBank/DDBJ whole genome shotgun (WGS) entry which is preliminary data.</text>
</comment>
<protein>
    <submittedName>
        <fullName evidence="2">Flp family type IVb pilin</fullName>
    </submittedName>
</protein>
<dbReference type="RefSeq" id="WP_117625880.1">
    <property type="nucleotide sequence ID" value="NZ_CAUFHZ010000095.1"/>
</dbReference>
<name>A0A414AUN5_9FIRM</name>
<keyword evidence="1" id="KW-0812">Transmembrane</keyword>
<evidence type="ECO:0000313" key="3">
    <source>
        <dbReference type="Proteomes" id="UP000283975"/>
    </source>
</evidence>